<dbReference type="HOGENOM" id="CLU_033858_0_0_1"/>
<keyword evidence="2" id="KW-1185">Reference proteome</keyword>
<dbReference type="Proteomes" id="UP000032141">
    <property type="component" value="Chromosome C3"/>
</dbReference>
<proteinExistence type="predicted"/>
<sequence length="324" mass="37636">MFPRRHLAPPMAPDEIHPDLLVSPNAPYAMYTVEDLLAQPGRGGLPVLDPDRPDETLWFGVDGYVARNITEVIKCYFPHTHLNWKLTPIYIRKTWFKMFAQKYHWSIEVNEREKNAFEGNAKKRLLDMVSNWKDDWILKGYEQGKLAELTTAVWDGLIRYWNLPSPRRRENPQELPSLKDLYEKTRKNKAGQFVDPRSEKIYKEVVTRIEDRQTQRIQQSPDGIPVTLSTLEVDQIYEEVVPKKKGRTLGIGSINDVPRATSSYGHRRADEVTELRSELNSMWSAFTARMNSFEDILDVLVEAMVAQMRTQNPIPQLSHNEEDV</sequence>
<protein>
    <submittedName>
        <fullName evidence="1">Uncharacterized protein</fullName>
    </submittedName>
</protein>
<evidence type="ECO:0000313" key="1">
    <source>
        <dbReference type="EnsemblPlants" id="Bo3g173770.1"/>
    </source>
</evidence>
<organism evidence="1 2">
    <name type="scientific">Brassica oleracea var. oleracea</name>
    <dbReference type="NCBI Taxonomy" id="109376"/>
    <lineage>
        <taxon>Eukaryota</taxon>
        <taxon>Viridiplantae</taxon>
        <taxon>Streptophyta</taxon>
        <taxon>Embryophyta</taxon>
        <taxon>Tracheophyta</taxon>
        <taxon>Spermatophyta</taxon>
        <taxon>Magnoliopsida</taxon>
        <taxon>eudicotyledons</taxon>
        <taxon>Gunneridae</taxon>
        <taxon>Pentapetalae</taxon>
        <taxon>rosids</taxon>
        <taxon>malvids</taxon>
        <taxon>Brassicales</taxon>
        <taxon>Brassicaceae</taxon>
        <taxon>Brassiceae</taxon>
        <taxon>Brassica</taxon>
    </lineage>
</organism>
<name>A0A0D3BLY5_BRAOL</name>
<evidence type="ECO:0000313" key="2">
    <source>
        <dbReference type="Proteomes" id="UP000032141"/>
    </source>
</evidence>
<dbReference type="Pfam" id="PF03004">
    <property type="entry name" value="Transposase_24"/>
    <property type="match status" value="1"/>
</dbReference>
<dbReference type="AlphaFoldDB" id="A0A0D3BLY5"/>
<dbReference type="Gramene" id="Bo3g173770.1">
    <property type="protein sequence ID" value="Bo3g173770.1"/>
    <property type="gene ID" value="Bo3g173770"/>
</dbReference>
<dbReference type="EnsemblPlants" id="Bo3g173770.1">
    <property type="protein sequence ID" value="Bo3g173770.1"/>
    <property type="gene ID" value="Bo3g173770"/>
</dbReference>
<accession>A0A0D3BLY5</accession>
<dbReference type="InterPro" id="IPR004252">
    <property type="entry name" value="Probable_transposase_24"/>
</dbReference>
<reference evidence="1 2" key="1">
    <citation type="journal article" date="2014" name="Genome Biol.">
        <title>Transcriptome and methylome profiling reveals relics of genome dominance in the mesopolyploid Brassica oleracea.</title>
        <authorList>
            <person name="Parkin I.A."/>
            <person name="Koh C."/>
            <person name="Tang H."/>
            <person name="Robinson S.J."/>
            <person name="Kagale S."/>
            <person name="Clarke W.E."/>
            <person name="Town C.D."/>
            <person name="Nixon J."/>
            <person name="Krishnakumar V."/>
            <person name="Bidwell S.L."/>
            <person name="Denoeud F."/>
            <person name="Belcram H."/>
            <person name="Links M.G."/>
            <person name="Just J."/>
            <person name="Clarke C."/>
            <person name="Bender T."/>
            <person name="Huebert T."/>
            <person name="Mason A.S."/>
            <person name="Pires J.C."/>
            <person name="Barker G."/>
            <person name="Moore J."/>
            <person name="Walley P.G."/>
            <person name="Manoli S."/>
            <person name="Batley J."/>
            <person name="Edwards D."/>
            <person name="Nelson M.N."/>
            <person name="Wang X."/>
            <person name="Paterson A.H."/>
            <person name="King G."/>
            <person name="Bancroft I."/>
            <person name="Chalhoub B."/>
            <person name="Sharpe A.G."/>
        </authorList>
    </citation>
    <scope>NUCLEOTIDE SEQUENCE</scope>
    <source>
        <strain evidence="1 2">cv. TO1000</strain>
    </source>
</reference>
<reference evidence="1" key="2">
    <citation type="submission" date="2015-03" db="UniProtKB">
        <authorList>
            <consortium name="EnsemblPlants"/>
        </authorList>
    </citation>
    <scope>IDENTIFICATION</scope>
</reference>